<evidence type="ECO:0000313" key="5">
    <source>
        <dbReference type="EMBL" id="CAL0326082.1"/>
    </source>
</evidence>
<gene>
    <name evidence="5" type="ORF">LLUT_LOCUS27142</name>
</gene>
<organism evidence="5 6">
    <name type="scientific">Lupinus luteus</name>
    <name type="common">European yellow lupine</name>
    <dbReference type="NCBI Taxonomy" id="3873"/>
    <lineage>
        <taxon>Eukaryota</taxon>
        <taxon>Viridiplantae</taxon>
        <taxon>Streptophyta</taxon>
        <taxon>Embryophyta</taxon>
        <taxon>Tracheophyta</taxon>
        <taxon>Spermatophyta</taxon>
        <taxon>Magnoliopsida</taxon>
        <taxon>eudicotyledons</taxon>
        <taxon>Gunneridae</taxon>
        <taxon>Pentapetalae</taxon>
        <taxon>rosids</taxon>
        <taxon>fabids</taxon>
        <taxon>Fabales</taxon>
        <taxon>Fabaceae</taxon>
        <taxon>Papilionoideae</taxon>
        <taxon>50 kb inversion clade</taxon>
        <taxon>genistoids sensu lato</taxon>
        <taxon>core genistoids</taxon>
        <taxon>Genisteae</taxon>
        <taxon>Lupinus</taxon>
    </lineage>
</organism>
<dbReference type="GO" id="GO:0016702">
    <property type="term" value="F:oxidoreductase activity, acting on single donors with incorporation of molecular oxygen, incorporation of two atoms of oxygen"/>
    <property type="evidence" value="ECO:0007669"/>
    <property type="project" value="InterPro"/>
</dbReference>
<keyword evidence="2" id="KW-0223">Dioxygenase</keyword>
<dbReference type="PANTHER" id="PTHR11771">
    <property type="entry name" value="LIPOXYGENASE"/>
    <property type="match status" value="1"/>
</dbReference>
<evidence type="ECO:0000259" key="4">
    <source>
        <dbReference type="PROSITE" id="PS51393"/>
    </source>
</evidence>
<keyword evidence="3" id="KW-0560">Oxidoreductase</keyword>
<accession>A0AAV1XYM5</accession>
<dbReference type="Pfam" id="PF00305">
    <property type="entry name" value="Lipoxygenase"/>
    <property type="match status" value="2"/>
</dbReference>
<proteinExistence type="predicted"/>
<dbReference type="GO" id="GO:0034440">
    <property type="term" value="P:lipid oxidation"/>
    <property type="evidence" value="ECO:0007669"/>
    <property type="project" value="InterPro"/>
</dbReference>
<feature type="domain" description="Lipoxygenase" evidence="4">
    <location>
        <begin position="74"/>
        <end position="146"/>
    </location>
</feature>
<keyword evidence="1" id="KW-0479">Metal-binding</keyword>
<dbReference type="SUPFAM" id="SSF48484">
    <property type="entry name" value="Lipoxigenase"/>
    <property type="match status" value="1"/>
</dbReference>
<name>A0AAV1XYM5_LUPLU</name>
<evidence type="ECO:0000256" key="3">
    <source>
        <dbReference type="ARBA" id="ARBA00023002"/>
    </source>
</evidence>
<dbReference type="PROSITE" id="PS51393">
    <property type="entry name" value="LIPOXYGENASE_3"/>
    <property type="match status" value="2"/>
</dbReference>
<dbReference type="Proteomes" id="UP001497480">
    <property type="component" value="Unassembled WGS sequence"/>
</dbReference>
<keyword evidence="6" id="KW-1185">Reference proteome</keyword>
<feature type="domain" description="Lipoxygenase" evidence="4">
    <location>
        <begin position="150"/>
        <end position="248"/>
    </location>
</feature>
<dbReference type="InterPro" id="IPR000907">
    <property type="entry name" value="LipOase"/>
</dbReference>
<dbReference type="InterPro" id="IPR036226">
    <property type="entry name" value="LipOase_C_sf"/>
</dbReference>
<dbReference type="EMBL" id="CAXHTB010000019">
    <property type="protein sequence ID" value="CAL0326082.1"/>
    <property type="molecule type" value="Genomic_DNA"/>
</dbReference>
<dbReference type="AlphaFoldDB" id="A0AAV1XYM5"/>
<dbReference type="GO" id="GO:0046872">
    <property type="term" value="F:metal ion binding"/>
    <property type="evidence" value="ECO:0007669"/>
    <property type="project" value="UniProtKB-KW"/>
</dbReference>
<comment type="caution">
    <text evidence="5">The sequence shown here is derived from an EMBL/GenBank/DDBJ whole genome shotgun (WGS) entry which is preliminary data.</text>
</comment>
<sequence>MAAFAQAFKDTLFMIYSKGESARSDGQHSLTPLGRYYLLYAHKGVYLVGWLTFIRIGDISCDFHIRRVFSNRWGVAVADSSTPHGIRLLIDDYLYAGHGVEIWDAINSWFQEYISFYYELEAAIGKDFELEAFRKDLVQVGHADKKMSHAKKPQKAFLPTITTKNDTLTNLTTIEVLSTHASDEFYPGEKDGGDIWTSDSQPLQAFKRFGKKLAQFEENLIQRNSDDTLKNHFGPSRTPYTLLYPSSG</sequence>
<evidence type="ECO:0000256" key="1">
    <source>
        <dbReference type="ARBA" id="ARBA00022723"/>
    </source>
</evidence>
<protein>
    <recommendedName>
        <fullName evidence="4">Lipoxygenase domain-containing protein</fullName>
    </recommendedName>
</protein>
<dbReference type="InterPro" id="IPR013819">
    <property type="entry name" value="LipOase_C"/>
</dbReference>
<evidence type="ECO:0000256" key="2">
    <source>
        <dbReference type="ARBA" id="ARBA00022964"/>
    </source>
</evidence>
<dbReference type="Gene3D" id="1.20.245.10">
    <property type="entry name" value="Lipoxygenase-1, Domain 5"/>
    <property type="match status" value="2"/>
</dbReference>
<reference evidence="5 6" key="1">
    <citation type="submission" date="2024-03" db="EMBL/GenBank/DDBJ databases">
        <authorList>
            <person name="Martinez-Hernandez J."/>
        </authorList>
    </citation>
    <scope>NUCLEOTIDE SEQUENCE [LARGE SCALE GENOMIC DNA]</scope>
</reference>
<evidence type="ECO:0000313" key="6">
    <source>
        <dbReference type="Proteomes" id="UP001497480"/>
    </source>
</evidence>